<keyword evidence="2" id="KW-0812">Transmembrane</keyword>
<feature type="region of interest" description="Disordered" evidence="1">
    <location>
        <begin position="271"/>
        <end position="300"/>
    </location>
</feature>
<protein>
    <submittedName>
        <fullName evidence="3">Uncharacterized protein</fullName>
    </submittedName>
</protein>
<keyword evidence="4" id="KW-1185">Reference proteome</keyword>
<keyword evidence="2" id="KW-1133">Transmembrane helix</keyword>
<evidence type="ECO:0000256" key="2">
    <source>
        <dbReference type="SAM" id="Phobius"/>
    </source>
</evidence>
<keyword evidence="2" id="KW-0472">Membrane</keyword>
<reference evidence="3" key="1">
    <citation type="submission" date="2023-03" db="EMBL/GenBank/DDBJ databases">
        <title>Massive genome expansion in bonnet fungi (Mycena s.s.) driven by repeated elements and novel gene families across ecological guilds.</title>
        <authorList>
            <consortium name="Lawrence Berkeley National Laboratory"/>
            <person name="Harder C.B."/>
            <person name="Miyauchi S."/>
            <person name="Viragh M."/>
            <person name="Kuo A."/>
            <person name="Thoen E."/>
            <person name="Andreopoulos B."/>
            <person name="Lu D."/>
            <person name="Skrede I."/>
            <person name="Drula E."/>
            <person name="Henrissat B."/>
            <person name="Morin E."/>
            <person name="Kohler A."/>
            <person name="Barry K."/>
            <person name="LaButti K."/>
            <person name="Morin E."/>
            <person name="Salamov A."/>
            <person name="Lipzen A."/>
            <person name="Mereny Z."/>
            <person name="Hegedus B."/>
            <person name="Baldrian P."/>
            <person name="Stursova M."/>
            <person name="Weitz H."/>
            <person name="Taylor A."/>
            <person name="Grigoriev I.V."/>
            <person name="Nagy L.G."/>
            <person name="Martin F."/>
            <person name="Kauserud H."/>
        </authorList>
    </citation>
    <scope>NUCLEOTIDE SEQUENCE</scope>
    <source>
        <strain evidence="3">9284</strain>
    </source>
</reference>
<gene>
    <name evidence="3" type="ORF">FB45DRAFT_1065197</name>
</gene>
<dbReference type="EMBL" id="JARKIF010000029">
    <property type="protein sequence ID" value="KAJ7613085.1"/>
    <property type="molecule type" value="Genomic_DNA"/>
</dbReference>
<dbReference type="Proteomes" id="UP001221142">
    <property type="component" value="Unassembled WGS sequence"/>
</dbReference>
<proteinExistence type="predicted"/>
<evidence type="ECO:0000313" key="4">
    <source>
        <dbReference type="Proteomes" id="UP001221142"/>
    </source>
</evidence>
<organism evidence="3 4">
    <name type="scientific">Roridomyces roridus</name>
    <dbReference type="NCBI Taxonomy" id="1738132"/>
    <lineage>
        <taxon>Eukaryota</taxon>
        <taxon>Fungi</taxon>
        <taxon>Dikarya</taxon>
        <taxon>Basidiomycota</taxon>
        <taxon>Agaricomycotina</taxon>
        <taxon>Agaricomycetes</taxon>
        <taxon>Agaricomycetidae</taxon>
        <taxon>Agaricales</taxon>
        <taxon>Marasmiineae</taxon>
        <taxon>Mycenaceae</taxon>
        <taxon>Roridomyces</taxon>
    </lineage>
</organism>
<feature type="compositionally biased region" description="Pro residues" evidence="1">
    <location>
        <begin position="76"/>
        <end position="91"/>
    </location>
</feature>
<name>A0AAD7B8B4_9AGAR</name>
<comment type="caution">
    <text evidence="3">The sequence shown here is derived from an EMBL/GenBank/DDBJ whole genome shotgun (WGS) entry which is preliminary data.</text>
</comment>
<dbReference type="AlphaFoldDB" id="A0AAD7B8B4"/>
<evidence type="ECO:0000313" key="3">
    <source>
        <dbReference type="EMBL" id="KAJ7613085.1"/>
    </source>
</evidence>
<feature type="region of interest" description="Disordered" evidence="1">
    <location>
        <begin position="63"/>
        <end position="91"/>
    </location>
</feature>
<feature type="transmembrane region" description="Helical" evidence="2">
    <location>
        <begin position="315"/>
        <end position="334"/>
    </location>
</feature>
<sequence length="407" mass="44973">MDASESVSYSVAGTWVVDEIERCSFGRAMARREAEECVRKWQAPQWSSVSYIKPCPVTGVTYLSSSRPTTSDHPHPPSPSNAPPHQPPPPSSAAALFFSIHPLPPCVRVQPPRAYLNSPCLTRQSHSIILVGVHYLSLHLAPSFPVASLDFCDTLESSESLHPTCNARAHGQFTVTGRMVAYACIQGRTALTTKDWGRNAGGYDYVRVHRQIVELFEEDPEEPWVVETLEWLTQRVFPADSINGGDEEEEEDDDISATNIILAQRRARKAAREAAQRDDEEQEDSTTPANPSGSSTAGIDADADSVTLPVLTRDLILIVPCIRLMVVSVVLFFLSARWESLFKTATRSRIPTLFISPLVRPYILSKRANVASVSLFPLQLETTHSVSLKLALSCLTHCPRKIIVFVL</sequence>
<evidence type="ECO:0000256" key="1">
    <source>
        <dbReference type="SAM" id="MobiDB-lite"/>
    </source>
</evidence>
<dbReference type="Pfam" id="PF20414">
    <property type="entry name" value="DUF6698"/>
    <property type="match status" value="1"/>
</dbReference>
<feature type="compositionally biased region" description="Polar residues" evidence="1">
    <location>
        <begin position="285"/>
        <end position="297"/>
    </location>
</feature>
<accession>A0AAD7B8B4</accession>
<dbReference type="InterPro" id="IPR046521">
    <property type="entry name" value="DUF6698"/>
</dbReference>